<dbReference type="KEGG" id="mhev:MHEL_03830"/>
<dbReference type="Pfam" id="PF14559">
    <property type="entry name" value="TPR_19"/>
    <property type="match status" value="1"/>
</dbReference>
<dbReference type="SUPFAM" id="SSF46894">
    <property type="entry name" value="C-terminal effector domain of the bipartite response regulators"/>
    <property type="match status" value="1"/>
</dbReference>
<evidence type="ECO:0000256" key="1">
    <source>
        <dbReference type="ARBA" id="ARBA00022741"/>
    </source>
</evidence>
<dbReference type="CDD" id="cd06170">
    <property type="entry name" value="LuxR_C_like"/>
    <property type="match status" value="1"/>
</dbReference>
<dbReference type="EMBL" id="AP022596">
    <property type="protein sequence ID" value="BBY62140.1"/>
    <property type="molecule type" value="Genomic_DNA"/>
</dbReference>
<evidence type="ECO:0000259" key="3">
    <source>
        <dbReference type="PROSITE" id="PS50043"/>
    </source>
</evidence>
<dbReference type="Proteomes" id="UP000467148">
    <property type="component" value="Chromosome"/>
</dbReference>
<dbReference type="Gene3D" id="1.25.40.10">
    <property type="entry name" value="Tetratricopeptide repeat domain"/>
    <property type="match status" value="2"/>
</dbReference>
<reference evidence="4 5" key="1">
    <citation type="journal article" date="2019" name="Emerg. Microbes Infect.">
        <title>Comprehensive subspecies identification of 175 nontuberculous mycobacteria species based on 7547 genomic profiles.</title>
        <authorList>
            <person name="Matsumoto Y."/>
            <person name="Kinjo T."/>
            <person name="Motooka D."/>
            <person name="Nabeya D."/>
            <person name="Jung N."/>
            <person name="Uechi K."/>
            <person name="Horii T."/>
            <person name="Iida T."/>
            <person name="Fujita J."/>
            <person name="Nakamura S."/>
        </authorList>
    </citation>
    <scope>NUCLEOTIDE SEQUENCE [LARGE SCALE GENOMIC DNA]</scope>
    <source>
        <strain evidence="4 5">JCM 30396</strain>
    </source>
</reference>
<evidence type="ECO:0000313" key="4">
    <source>
        <dbReference type="EMBL" id="BBY62140.1"/>
    </source>
</evidence>
<feature type="domain" description="HTH luxR-type" evidence="3">
    <location>
        <begin position="855"/>
        <end position="920"/>
    </location>
</feature>
<dbReference type="SUPFAM" id="SSF52540">
    <property type="entry name" value="P-loop containing nucleoside triphosphate hydrolases"/>
    <property type="match status" value="1"/>
</dbReference>
<dbReference type="PANTHER" id="PTHR16305:SF35">
    <property type="entry name" value="TRANSCRIPTIONAL ACTIVATOR DOMAIN"/>
    <property type="match status" value="1"/>
</dbReference>
<dbReference type="InterPro" id="IPR027417">
    <property type="entry name" value="P-loop_NTPase"/>
</dbReference>
<dbReference type="PROSITE" id="PS50043">
    <property type="entry name" value="HTH_LUXR_2"/>
    <property type="match status" value="1"/>
</dbReference>
<protein>
    <submittedName>
        <fullName evidence="4">Transcriptional regulator</fullName>
    </submittedName>
</protein>
<dbReference type="InterPro" id="IPR000792">
    <property type="entry name" value="Tscrpt_reg_LuxR_C"/>
</dbReference>
<dbReference type="SMART" id="SM00421">
    <property type="entry name" value="HTH_LUXR"/>
    <property type="match status" value="1"/>
</dbReference>
<dbReference type="PRINTS" id="PR00038">
    <property type="entry name" value="HTHLUXR"/>
</dbReference>
<dbReference type="GO" id="GO:0004016">
    <property type="term" value="F:adenylate cyclase activity"/>
    <property type="evidence" value="ECO:0007669"/>
    <property type="project" value="TreeGrafter"/>
</dbReference>
<evidence type="ECO:0000256" key="2">
    <source>
        <dbReference type="ARBA" id="ARBA00022840"/>
    </source>
</evidence>
<dbReference type="Gene3D" id="1.10.10.10">
    <property type="entry name" value="Winged helix-like DNA-binding domain superfamily/Winged helix DNA-binding domain"/>
    <property type="match status" value="1"/>
</dbReference>
<evidence type="ECO:0000313" key="5">
    <source>
        <dbReference type="Proteomes" id="UP000467148"/>
    </source>
</evidence>
<dbReference type="GO" id="GO:0005524">
    <property type="term" value="F:ATP binding"/>
    <property type="evidence" value="ECO:0007669"/>
    <property type="project" value="UniProtKB-KW"/>
</dbReference>
<dbReference type="GO" id="GO:0003677">
    <property type="term" value="F:DNA binding"/>
    <property type="evidence" value="ECO:0007669"/>
    <property type="project" value="InterPro"/>
</dbReference>
<dbReference type="InterPro" id="IPR036388">
    <property type="entry name" value="WH-like_DNA-bd_sf"/>
</dbReference>
<dbReference type="PROSITE" id="PS00622">
    <property type="entry name" value="HTH_LUXR_1"/>
    <property type="match status" value="1"/>
</dbReference>
<dbReference type="GO" id="GO:0005737">
    <property type="term" value="C:cytoplasm"/>
    <property type="evidence" value="ECO:0007669"/>
    <property type="project" value="TreeGrafter"/>
</dbReference>
<dbReference type="PANTHER" id="PTHR16305">
    <property type="entry name" value="TESTICULAR SOLUBLE ADENYLYL CYCLASE"/>
    <property type="match status" value="1"/>
</dbReference>
<dbReference type="GO" id="GO:0006355">
    <property type="term" value="P:regulation of DNA-templated transcription"/>
    <property type="evidence" value="ECO:0007669"/>
    <property type="project" value="InterPro"/>
</dbReference>
<sequence>MGSPSPPVGRRDEIAAVSALLTASADTSVGIVIEGEPGIGKTTVWLHGLHLARANGFRVLAARGAPAESVLAYAALADLLADVDPALWADLPAPQRHGLAAALLREPDTGIAVVDQRAVGAALLTLVDRLSAKSPVVLAIDDLQWIDASSIAAIRFAVRRLTSGVAVACTLRSGAGAADARIELAAPDALTRIHLQPLTAGELQDVLAAQPMGRVSRSRVLRIHQLSGGNPFYALELAREADQHGDSTDLVLPDSLTELTHARIGRVEQGAEDALLAIASLATPTLPVVAAAIGVTPQRAIAMLELAEAHSVVAIDGSRVQFTHPLLAHAVASAVPPAHRRAMHRRLAGVVTAPEVRARHLALADPTGEPATLAALDDAANIARARGAPAAAAELLELAIRLGDGSAPRRIRLAQCLFASGDLREARRVLEAVVAELTPGPTRGEALALLMLVRLHDDSFLEAAELGRRALADSPSASTLRVHLLTAVAFAQLNTGQVESAFSTAEQAVATARLLSQQEPLGRALGMRAMMQFMIGDGFAATDLQQALALAGPESDMALAFRPSIQNALLMGWTGHLQSARDALYRAEQNCVARGEEGELMFIAFQRTVFDIWSAELDRAAETADEALHRARLIGGDASTFIASSLQAAVAAYQGRIDDARTHIEEAMAAGQGSGYVFMLSWTVAIHGFLELSLGNHAQALAVLSPLMPMVELMPRCTEVLTTGFLPDAIEAMIILGRLDEAETRIAVLERNGHRLDRPWALAVGARCRAMLLAARGEVGAAATSARHALTQHDRVPMPVERGRTLLLLGKLERRLRHPGAAAAALGEALSIFENAGMPLWISQVRTELDRVARRGVHPFGLTPTEQRIADLAAGGMNNRDIASTLFITRKTVEVNLTRIYRKLGIHSRSELYHVIAVDP</sequence>
<accession>A0A7I7SZR2</accession>
<dbReference type="InterPro" id="IPR011990">
    <property type="entry name" value="TPR-like_helical_dom_sf"/>
</dbReference>
<dbReference type="AlphaFoldDB" id="A0A7I7SZR2"/>
<keyword evidence="5" id="KW-1185">Reference proteome</keyword>
<dbReference type="InterPro" id="IPR016032">
    <property type="entry name" value="Sig_transdc_resp-reg_C-effctor"/>
</dbReference>
<dbReference type="Pfam" id="PF00196">
    <property type="entry name" value="GerE"/>
    <property type="match status" value="1"/>
</dbReference>
<organism evidence="4 5">
    <name type="scientific">Mycolicibacterium helvum</name>
    <dbReference type="NCBI Taxonomy" id="1534349"/>
    <lineage>
        <taxon>Bacteria</taxon>
        <taxon>Bacillati</taxon>
        <taxon>Actinomycetota</taxon>
        <taxon>Actinomycetes</taxon>
        <taxon>Mycobacteriales</taxon>
        <taxon>Mycobacteriaceae</taxon>
        <taxon>Mycolicibacterium</taxon>
    </lineage>
</organism>
<dbReference type="InterPro" id="IPR041664">
    <property type="entry name" value="AAA_16"/>
</dbReference>
<dbReference type="SUPFAM" id="SSF48452">
    <property type="entry name" value="TPR-like"/>
    <property type="match status" value="1"/>
</dbReference>
<proteinExistence type="predicted"/>
<keyword evidence="2" id="KW-0067">ATP-binding</keyword>
<keyword evidence="1" id="KW-0547">Nucleotide-binding</keyword>
<dbReference type="Pfam" id="PF13191">
    <property type="entry name" value="AAA_16"/>
    <property type="match status" value="1"/>
</dbReference>
<gene>
    <name evidence="4" type="ORF">MHEL_03830</name>
</gene>
<name>A0A7I7SZR2_9MYCO</name>